<comment type="caution">
    <text evidence="1">The sequence shown here is derived from an EMBL/GenBank/DDBJ whole genome shotgun (WGS) entry which is preliminary data.</text>
</comment>
<sequence length="81" mass="9217">MTKRDKRMAALRANPKGVRFEDACRIAEALGFECQGGQGSHRTYGRFGESTLLNFQNRAGYIKAYQARQLIEMVEKYEPGK</sequence>
<dbReference type="Proteomes" id="UP001296967">
    <property type="component" value="Unassembled WGS sequence"/>
</dbReference>
<organism evidence="1 2">
    <name type="scientific">Halochromatium salexigens</name>
    <name type="common">Chromatium salexigens</name>
    <dbReference type="NCBI Taxonomy" id="49447"/>
    <lineage>
        <taxon>Bacteria</taxon>
        <taxon>Pseudomonadati</taxon>
        <taxon>Pseudomonadota</taxon>
        <taxon>Gammaproteobacteria</taxon>
        <taxon>Chromatiales</taxon>
        <taxon>Chromatiaceae</taxon>
        <taxon>Halochromatium</taxon>
    </lineage>
</organism>
<reference evidence="1" key="1">
    <citation type="submission" date="2017-05" db="EMBL/GenBank/DDBJ databases">
        <authorList>
            <person name="Imhoff J.F."/>
            <person name="Rahn T."/>
            <person name="Kuenzel S."/>
            <person name="Neulinger S.C."/>
        </authorList>
    </citation>
    <scope>NUCLEOTIDE SEQUENCE</scope>
    <source>
        <strain evidence="1">DSM 4395</strain>
    </source>
</reference>
<keyword evidence="2" id="KW-1185">Reference proteome</keyword>
<evidence type="ECO:0000313" key="1">
    <source>
        <dbReference type="EMBL" id="MBK5931297.1"/>
    </source>
</evidence>
<dbReference type="EMBL" id="NHSF01000062">
    <property type="protein sequence ID" value="MBK5931297.1"/>
    <property type="molecule type" value="Genomic_DNA"/>
</dbReference>
<name>A0AAJ0UIS9_HALSE</name>
<accession>A0AAJ0UIS9</accession>
<protein>
    <recommendedName>
        <fullName evidence="3">HicA-like toxin of HicAB toxin-antitoxin system</fullName>
    </recommendedName>
</protein>
<gene>
    <name evidence="1" type="ORF">CCR82_12425</name>
</gene>
<evidence type="ECO:0000313" key="2">
    <source>
        <dbReference type="Proteomes" id="UP001296967"/>
    </source>
</evidence>
<evidence type="ECO:0008006" key="3">
    <source>
        <dbReference type="Google" id="ProtNLM"/>
    </source>
</evidence>
<proteinExistence type="predicted"/>
<dbReference type="RefSeq" id="WP_201246140.1">
    <property type="nucleotide sequence ID" value="NZ_NHSF01000062.1"/>
</dbReference>
<dbReference type="AlphaFoldDB" id="A0AAJ0UIS9"/>
<reference evidence="1" key="2">
    <citation type="journal article" date="2020" name="Microorganisms">
        <title>Osmotic Adaptation and Compatible Solute Biosynthesis of Phototrophic Bacteria as Revealed from Genome Analyses.</title>
        <authorList>
            <person name="Imhoff J.F."/>
            <person name="Rahn T."/>
            <person name="Kunzel S."/>
            <person name="Keller A."/>
            <person name="Neulinger S.C."/>
        </authorList>
    </citation>
    <scope>NUCLEOTIDE SEQUENCE</scope>
    <source>
        <strain evidence="1">DSM 4395</strain>
    </source>
</reference>